<feature type="compositionally biased region" description="Polar residues" evidence="1">
    <location>
        <begin position="121"/>
        <end position="130"/>
    </location>
</feature>
<accession>A0A7J6X7U4</accession>
<proteinExistence type="predicted"/>
<comment type="caution">
    <text evidence="2">The sequence shown here is derived from an EMBL/GenBank/DDBJ whole genome shotgun (WGS) entry which is preliminary data.</text>
</comment>
<sequence length="222" mass="25362">MSSTENARNLEAMQPLSEGGVEVTFMKWNPEFNTLNDKEFQAISGWSPPSPESGRRYFNNGEFFLQEGYSGDRNSEFQKWRHKQSGESSNQSCEWRTDGESKAPVRKSTENERDNRDDQVDQQSTGSTTYDKLDCGSDRKVEINVVLENTGPQTVVRILKRSEKPKTNEERSWAEVAQTNRFSPIELEEERKDPEVYEVESSQAQSPEAVTPKQKHNGPNTC</sequence>
<dbReference type="AlphaFoldDB" id="A0A7J6X7U4"/>
<organism evidence="2 3">
    <name type="scientific">Thalictrum thalictroides</name>
    <name type="common">Rue-anemone</name>
    <name type="synonym">Anemone thalictroides</name>
    <dbReference type="NCBI Taxonomy" id="46969"/>
    <lineage>
        <taxon>Eukaryota</taxon>
        <taxon>Viridiplantae</taxon>
        <taxon>Streptophyta</taxon>
        <taxon>Embryophyta</taxon>
        <taxon>Tracheophyta</taxon>
        <taxon>Spermatophyta</taxon>
        <taxon>Magnoliopsida</taxon>
        <taxon>Ranunculales</taxon>
        <taxon>Ranunculaceae</taxon>
        <taxon>Thalictroideae</taxon>
        <taxon>Thalictrum</taxon>
    </lineage>
</organism>
<dbReference type="EMBL" id="JABWDY010004050">
    <property type="protein sequence ID" value="KAF5205453.1"/>
    <property type="molecule type" value="Genomic_DNA"/>
</dbReference>
<feature type="compositionally biased region" description="Basic and acidic residues" evidence="1">
    <location>
        <begin position="160"/>
        <end position="173"/>
    </location>
</feature>
<evidence type="ECO:0000256" key="1">
    <source>
        <dbReference type="SAM" id="MobiDB-lite"/>
    </source>
</evidence>
<feature type="region of interest" description="Disordered" evidence="1">
    <location>
        <begin position="75"/>
        <end position="139"/>
    </location>
</feature>
<feature type="region of interest" description="Disordered" evidence="1">
    <location>
        <begin position="158"/>
        <end position="222"/>
    </location>
</feature>
<protein>
    <submittedName>
        <fullName evidence="2">Uncharacterized protein</fullName>
    </submittedName>
</protein>
<name>A0A7J6X7U4_THATH</name>
<keyword evidence="3" id="KW-1185">Reference proteome</keyword>
<reference evidence="2 3" key="1">
    <citation type="submission" date="2020-06" db="EMBL/GenBank/DDBJ databases">
        <title>Transcriptomic and genomic resources for Thalictrum thalictroides and T. hernandezii: Facilitating candidate gene discovery in an emerging model plant lineage.</title>
        <authorList>
            <person name="Arias T."/>
            <person name="Riano-Pachon D.M."/>
            <person name="Di Stilio V.S."/>
        </authorList>
    </citation>
    <scope>NUCLEOTIDE SEQUENCE [LARGE SCALE GENOMIC DNA]</scope>
    <source>
        <strain evidence="3">cv. WT478/WT964</strain>
        <tissue evidence="2">Leaves</tissue>
    </source>
</reference>
<evidence type="ECO:0000313" key="2">
    <source>
        <dbReference type="EMBL" id="KAF5205453.1"/>
    </source>
</evidence>
<feature type="compositionally biased region" description="Basic and acidic residues" evidence="1">
    <location>
        <begin position="95"/>
        <end position="119"/>
    </location>
</feature>
<evidence type="ECO:0000313" key="3">
    <source>
        <dbReference type="Proteomes" id="UP000554482"/>
    </source>
</evidence>
<dbReference type="Proteomes" id="UP000554482">
    <property type="component" value="Unassembled WGS sequence"/>
</dbReference>
<gene>
    <name evidence="2" type="ORF">FRX31_004962</name>
</gene>